<evidence type="ECO:0000313" key="2">
    <source>
        <dbReference type="Proteomes" id="UP000789525"/>
    </source>
</evidence>
<proteinExistence type="predicted"/>
<name>A0ACA9KK73_9GLOM</name>
<gene>
    <name evidence="1" type="ORF">ACOLOM_LOCUS1874</name>
</gene>
<dbReference type="EMBL" id="CAJVPT010002254">
    <property type="protein sequence ID" value="CAG8477939.1"/>
    <property type="molecule type" value="Genomic_DNA"/>
</dbReference>
<evidence type="ECO:0000313" key="1">
    <source>
        <dbReference type="EMBL" id="CAG8477939.1"/>
    </source>
</evidence>
<protein>
    <submittedName>
        <fullName evidence="1">11053_t:CDS:1</fullName>
    </submittedName>
</protein>
<comment type="caution">
    <text evidence="1">The sequence shown here is derived from an EMBL/GenBank/DDBJ whole genome shotgun (WGS) entry which is preliminary data.</text>
</comment>
<reference evidence="1" key="1">
    <citation type="submission" date="2021-06" db="EMBL/GenBank/DDBJ databases">
        <authorList>
            <person name="Kallberg Y."/>
            <person name="Tangrot J."/>
            <person name="Rosling A."/>
        </authorList>
    </citation>
    <scope>NUCLEOTIDE SEQUENCE</scope>
    <source>
        <strain evidence="1">CL356</strain>
    </source>
</reference>
<accession>A0ACA9KK73</accession>
<dbReference type="Proteomes" id="UP000789525">
    <property type="component" value="Unassembled WGS sequence"/>
</dbReference>
<keyword evidence="2" id="KW-1185">Reference proteome</keyword>
<organism evidence="1 2">
    <name type="scientific">Acaulospora colombiana</name>
    <dbReference type="NCBI Taxonomy" id="27376"/>
    <lineage>
        <taxon>Eukaryota</taxon>
        <taxon>Fungi</taxon>
        <taxon>Fungi incertae sedis</taxon>
        <taxon>Mucoromycota</taxon>
        <taxon>Glomeromycotina</taxon>
        <taxon>Glomeromycetes</taxon>
        <taxon>Diversisporales</taxon>
        <taxon>Acaulosporaceae</taxon>
        <taxon>Acaulospora</taxon>
    </lineage>
</organism>
<sequence>MTFIRVSTFFKNRLKLSLLPGRNFTRNFSEIINGENTNDVSPALYALDARLNLRFSDPKLLLQVVTLETFGDTKLHSGEGYRVLGNHALGLYVTEYLHVRYPLIPLSCLQKALTGYCGSPSLAAFGQEVGVQHVIRWKPTSDEDLFKNSKSVNHTNTIKNKSDGTIKSFKATRTNIDTAVAESVRAIIGALYIDKGPQSAKRFIHDYILSRDIDMQDVIQINDVKRELHALMRRKNRESPIARLKGESGAHSVAPVFVVGVYSGVDELGEGFGSSKKMAEFRAFRDALMKYYLSEVKDYTLPSAINTPEKQDSYIPTKVGDTPPKI</sequence>